<evidence type="ECO:0000256" key="2">
    <source>
        <dbReference type="ARBA" id="ARBA00023125"/>
    </source>
</evidence>
<dbReference type="InterPro" id="IPR008920">
    <property type="entry name" value="TF_FadR/GntR_C"/>
</dbReference>
<gene>
    <name evidence="5" type="ORF">SAMN05660330_03347</name>
</gene>
<dbReference type="OrthoDB" id="5365904at2"/>
<dbReference type="Proteomes" id="UP000199073">
    <property type="component" value="Unassembled WGS sequence"/>
</dbReference>
<evidence type="ECO:0000256" key="3">
    <source>
        <dbReference type="ARBA" id="ARBA00023163"/>
    </source>
</evidence>
<dbReference type="CDD" id="cd07377">
    <property type="entry name" value="WHTH_GntR"/>
    <property type="match status" value="1"/>
</dbReference>
<dbReference type="AlphaFoldDB" id="A0A1H0U295"/>
<organism evidence="5 6">
    <name type="scientific">Desulforhopalus singaporensis</name>
    <dbReference type="NCBI Taxonomy" id="91360"/>
    <lineage>
        <taxon>Bacteria</taxon>
        <taxon>Pseudomonadati</taxon>
        <taxon>Thermodesulfobacteriota</taxon>
        <taxon>Desulfobulbia</taxon>
        <taxon>Desulfobulbales</taxon>
        <taxon>Desulfocapsaceae</taxon>
        <taxon>Desulforhopalus</taxon>
    </lineage>
</organism>
<dbReference type="InterPro" id="IPR036388">
    <property type="entry name" value="WH-like_DNA-bd_sf"/>
</dbReference>
<dbReference type="GO" id="GO:0003677">
    <property type="term" value="F:DNA binding"/>
    <property type="evidence" value="ECO:0007669"/>
    <property type="project" value="UniProtKB-KW"/>
</dbReference>
<evidence type="ECO:0000256" key="1">
    <source>
        <dbReference type="ARBA" id="ARBA00023015"/>
    </source>
</evidence>
<dbReference type="STRING" id="91360.SAMN05660330_03347"/>
<dbReference type="SMART" id="SM00345">
    <property type="entry name" value="HTH_GNTR"/>
    <property type="match status" value="1"/>
</dbReference>
<dbReference type="InterPro" id="IPR000524">
    <property type="entry name" value="Tscrpt_reg_HTH_GntR"/>
</dbReference>
<dbReference type="InterPro" id="IPR011711">
    <property type="entry name" value="GntR_C"/>
</dbReference>
<evidence type="ECO:0000313" key="6">
    <source>
        <dbReference type="Proteomes" id="UP000199073"/>
    </source>
</evidence>
<dbReference type="PANTHER" id="PTHR43537">
    <property type="entry name" value="TRANSCRIPTIONAL REGULATOR, GNTR FAMILY"/>
    <property type="match status" value="1"/>
</dbReference>
<dbReference type="Gene3D" id="1.20.120.530">
    <property type="entry name" value="GntR ligand-binding domain-like"/>
    <property type="match status" value="1"/>
</dbReference>
<dbReference type="SUPFAM" id="SSF46785">
    <property type="entry name" value="Winged helix' DNA-binding domain"/>
    <property type="match status" value="1"/>
</dbReference>
<keyword evidence="6" id="KW-1185">Reference proteome</keyword>
<keyword evidence="2 5" id="KW-0238">DNA-binding</keyword>
<name>A0A1H0U295_9BACT</name>
<dbReference type="Pfam" id="PF00392">
    <property type="entry name" value="GntR"/>
    <property type="match status" value="1"/>
</dbReference>
<dbReference type="RefSeq" id="WP_092224893.1">
    <property type="nucleotide sequence ID" value="NZ_FNJI01000028.1"/>
</dbReference>
<evidence type="ECO:0000313" key="5">
    <source>
        <dbReference type="EMBL" id="SDP60284.1"/>
    </source>
</evidence>
<reference evidence="5 6" key="1">
    <citation type="submission" date="2016-10" db="EMBL/GenBank/DDBJ databases">
        <authorList>
            <person name="de Groot N.N."/>
        </authorList>
    </citation>
    <scope>NUCLEOTIDE SEQUENCE [LARGE SCALE GENOMIC DNA]</scope>
    <source>
        <strain evidence="5 6">DSM 12130</strain>
    </source>
</reference>
<dbReference type="EMBL" id="FNJI01000028">
    <property type="protein sequence ID" value="SDP60284.1"/>
    <property type="molecule type" value="Genomic_DNA"/>
</dbReference>
<dbReference type="Pfam" id="PF07729">
    <property type="entry name" value="FCD"/>
    <property type="match status" value="1"/>
</dbReference>
<proteinExistence type="predicted"/>
<feature type="domain" description="HTH gntR-type" evidence="4">
    <location>
        <begin position="1"/>
        <end position="66"/>
    </location>
</feature>
<dbReference type="InterPro" id="IPR036390">
    <property type="entry name" value="WH_DNA-bd_sf"/>
</dbReference>
<protein>
    <submittedName>
        <fullName evidence="5">DNA-binding transcriptional regulator, GntR family</fullName>
    </submittedName>
</protein>
<evidence type="ECO:0000259" key="4">
    <source>
        <dbReference type="PROSITE" id="PS50949"/>
    </source>
</evidence>
<keyword evidence="1" id="KW-0805">Transcription regulation</keyword>
<dbReference type="SUPFAM" id="SSF48008">
    <property type="entry name" value="GntR ligand-binding domain-like"/>
    <property type="match status" value="1"/>
</dbReference>
<sequence length="216" mass="25851">MNFSIYQTIKQRILFFDYEPGQPLNEKQMAAEFGVSRTPVREVLLRLEWEKLVSIIPRAGIMVAEVEFNQLREVFQTRAPLEGLLGRLTAARINDFYLSKLEAVQQRCETIMKTRSRRTLLEVDMNFREVMHEVVNNDSLRNISDLLYFQTQRLWHFIFDKMDFDLLVEDEIEYMSRSVETFRDKNLDKAENYRKQVIFADLNRVRNIFEYSPDIM</sequence>
<dbReference type="PANTHER" id="PTHR43537:SF24">
    <property type="entry name" value="GLUCONATE OPERON TRANSCRIPTIONAL REPRESSOR"/>
    <property type="match status" value="1"/>
</dbReference>
<accession>A0A1H0U295</accession>
<dbReference type="Gene3D" id="1.10.10.10">
    <property type="entry name" value="Winged helix-like DNA-binding domain superfamily/Winged helix DNA-binding domain"/>
    <property type="match status" value="1"/>
</dbReference>
<keyword evidence="3" id="KW-0804">Transcription</keyword>
<dbReference type="GO" id="GO:0003700">
    <property type="term" value="F:DNA-binding transcription factor activity"/>
    <property type="evidence" value="ECO:0007669"/>
    <property type="project" value="InterPro"/>
</dbReference>
<dbReference type="PROSITE" id="PS50949">
    <property type="entry name" value="HTH_GNTR"/>
    <property type="match status" value="1"/>
</dbReference>